<accession>A0AAJ1Z0V0</accession>
<reference evidence="1" key="1">
    <citation type="submission" date="2019-07" db="EMBL/GenBank/DDBJ databases">
        <title>Phylogenomic Reclassification of ATCC Bacillus Strains and Various Taxa within the Genus Bacillus.</title>
        <authorList>
            <person name="Riojas M.A."/>
            <person name="Frank A.M."/>
            <person name="Fenn S.L."/>
            <person name="King S.P."/>
            <person name="Brower S.M."/>
            <person name="Hazbon M.H."/>
        </authorList>
    </citation>
    <scope>NUCLEOTIDE SEQUENCE</scope>
    <source>
        <strain evidence="1">NR-12239</strain>
    </source>
</reference>
<dbReference type="AlphaFoldDB" id="A0AAJ1Z0V0"/>
<dbReference type="EMBL" id="VLYX01000014">
    <property type="protein sequence ID" value="MDR4327245.1"/>
    <property type="molecule type" value="Genomic_DNA"/>
</dbReference>
<organism evidence="1 2">
    <name type="scientific">Bacillus pseudomycoides</name>
    <dbReference type="NCBI Taxonomy" id="64104"/>
    <lineage>
        <taxon>Bacteria</taxon>
        <taxon>Bacillati</taxon>
        <taxon>Bacillota</taxon>
        <taxon>Bacilli</taxon>
        <taxon>Bacillales</taxon>
        <taxon>Bacillaceae</taxon>
        <taxon>Bacillus</taxon>
        <taxon>Bacillus cereus group</taxon>
    </lineage>
</organism>
<gene>
    <name evidence="1" type="ORF">FOS08_15315</name>
</gene>
<protein>
    <submittedName>
        <fullName evidence="1">Uncharacterized protein</fullName>
    </submittedName>
</protein>
<evidence type="ECO:0000313" key="2">
    <source>
        <dbReference type="Proteomes" id="UP001248134"/>
    </source>
</evidence>
<evidence type="ECO:0000313" key="1">
    <source>
        <dbReference type="EMBL" id="MDR4327245.1"/>
    </source>
</evidence>
<sequence>MTCTRFLSLFSLGIGQEDDLTASMHGRMLSPLKRKDLCRFFNLDLYTLFLFLNLDFRFLIEC</sequence>
<proteinExistence type="predicted"/>
<comment type="caution">
    <text evidence="1">The sequence shown here is derived from an EMBL/GenBank/DDBJ whole genome shotgun (WGS) entry which is preliminary data.</text>
</comment>
<dbReference type="Proteomes" id="UP001248134">
    <property type="component" value="Unassembled WGS sequence"/>
</dbReference>
<name>A0AAJ1Z0V0_9BACI</name>